<feature type="domain" description="RNA polymerase Rpb2" evidence="12">
    <location>
        <begin position="983"/>
        <end position="1058"/>
    </location>
</feature>
<dbReference type="EC" id="2.7.7.6" evidence="8"/>
<evidence type="ECO:0000256" key="3">
    <source>
        <dbReference type="ARBA" id="ARBA00022478"/>
    </source>
</evidence>
<feature type="domain" description="RNA polymerase Rpb2" evidence="14">
    <location>
        <begin position="379"/>
        <end position="446"/>
    </location>
</feature>
<dbReference type="Gene3D" id="2.30.150.10">
    <property type="entry name" value="DNA-directed RNA polymerase, beta subunit, external 1 domain"/>
    <property type="match status" value="1"/>
</dbReference>
<dbReference type="GO" id="GO:0006351">
    <property type="term" value="P:DNA-templated transcription"/>
    <property type="evidence" value="ECO:0007669"/>
    <property type="project" value="UniProtKB-UniRule"/>
</dbReference>
<protein>
    <recommendedName>
        <fullName evidence="8">DNA-directed RNA polymerase subunit beta</fullName>
        <ecNumber evidence="8">2.7.7.6</ecNumber>
    </recommendedName>
    <alternativeName>
        <fullName evidence="8">PEP</fullName>
    </alternativeName>
    <alternativeName>
        <fullName evidence="8">Plastid-encoded RNA polymerase subunit beta</fullName>
        <shortName evidence="8">RNA polymerase subunit beta</shortName>
    </alternativeName>
</protein>
<keyword evidence="4 8" id="KW-0808">Transferase</keyword>
<evidence type="ECO:0000256" key="1">
    <source>
        <dbReference type="ARBA" id="ARBA00004026"/>
    </source>
</evidence>
<dbReference type="GO" id="GO:0000428">
    <property type="term" value="C:DNA-directed RNA polymerase complex"/>
    <property type="evidence" value="ECO:0007669"/>
    <property type="project" value="UniProtKB-KW"/>
</dbReference>
<evidence type="ECO:0000256" key="5">
    <source>
        <dbReference type="ARBA" id="ARBA00022695"/>
    </source>
</evidence>
<dbReference type="GO" id="GO:0003677">
    <property type="term" value="F:DNA binding"/>
    <property type="evidence" value="ECO:0007669"/>
    <property type="project" value="UniProtKB-UniRule"/>
</dbReference>
<comment type="subcellular location">
    <subcellularLocation>
        <location evidence="8">Plastid</location>
        <location evidence="8">Chloroplast</location>
    </subcellularLocation>
</comment>
<keyword evidence="15" id="KW-0150">Chloroplast</keyword>
<dbReference type="InterPro" id="IPR037034">
    <property type="entry name" value="RNA_pol_Rpb2_2_sf"/>
</dbReference>
<evidence type="ECO:0000256" key="10">
    <source>
        <dbReference type="RuleBase" id="RU363031"/>
    </source>
</evidence>
<dbReference type="InterPro" id="IPR010243">
    <property type="entry name" value="RNA_pol_bsu_bac"/>
</dbReference>
<dbReference type="InterPro" id="IPR037033">
    <property type="entry name" value="DNA-dir_RNAP_su2_hyb_sf"/>
</dbReference>
<dbReference type="Pfam" id="PF04560">
    <property type="entry name" value="RNA_pol_Rpb2_7"/>
    <property type="match status" value="1"/>
</dbReference>
<organism evidence="15">
    <name type="scientific">Corydalis adunca</name>
    <dbReference type="NCBI Taxonomy" id="1549776"/>
    <lineage>
        <taxon>Eukaryota</taxon>
        <taxon>Viridiplantae</taxon>
        <taxon>Streptophyta</taxon>
        <taxon>Embryophyta</taxon>
        <taxon>Tracheophyta</taxon>
        <taxon>Spermatophyta</taxon>
        <taxon>Magnoliopsida</taxon>
        <taxon>Ranunculales</taxon>
        <taxon>Papaveraceae</taxon>
        <taxon>Fumarioideae</taxon>
        <taxon>Corydalis</taxon>
    </lineage>
</organism>
<evidence type="ECO:0000256" key="7">
    <source>
        <dbReference type="ARBA" id="ARBA00048552"/>
    </source>
</evidence>
<sequence length="1072" mass="120478">MLQDGNEGMSTIPGFSQIQFEGFCRFIGRGLLEELSKFPKIEDTDQETEFQFFVETYQLVEPLIKERDAVYESLTYSSELYVPAGLICKTGRNMQEQTILIGNIPLMNSLGTSIINGIYRIVINQILQSPGIYYRSELDPKGISIYTGTIISDWGGRSELEIDRKARIWARVSRKQKISILVPSSAMGSNLREILDNVCYPEIFLSFPNDKEKKTIGSKENAILEFYQQFACVGGDPLFSESKSLCKELQNKFFQQRCELGKIGRRNMNQRLNLDIPQNNTFLLPRDVLAAADHLIGMKFGMGTLDDMNHLKNKRIRSVADLLQDQFGLALVRLEHAVRGTLCGAIRDKWIPTPHNLVTSTPLTTTYESFFGLHPLSHVLDRTNPLTQIVHGRKVSYLGPGGLTGRTASFRIRDIHPSHYGRICPIDTSEGINVGLIGSLAIHARIDHGGSLESPFFEISERSKEARVVYLSSSRDEYSMVSTGTSLALNPGIQEEQVVPARYRQEYLTIAWEQIHLRSIFPFQYFSIGASLIPFIEHNDANRALMSSNMQRQAVPLSRSEKCIVGTGLERQVALDSGVSAIAEHEGKILYTDTDKIIFSSHGDTLNIPLLMYQRSNKNTCMHQKSQVQRGNCIKKGQILADGVATVGGELALGKNVLVAYMPWEGYNFEDAVLISERLVYGEIYTSFHIRKYEIQTHVTSEGPERVTNEIPHLEAHLLRHLDSNGIVMLGSWVETGDILVGKLTPQMMQESSCAPEDRLLRAILGIEVSTAKETCLKLPIGGRGRVIDVRWIKKKGGSSYHPEMIRVYISQKREIKVGDKVAGRHGNKGIISKILPRQDMPYLQDGTPVDMVFNPLGVPSRMNVGQIFECSLGLAGDLLDRHYRIAPFDERYEQGASRKLVFSELYEASKHTANPWVFEPEYPGKSRIFDGRTGDPFEQPVIIGKPYILKLIHQVDDKIHGRSSGHYALVTQQPLRGRAKQGGQRVGEMEVWALEGFGVAHILQEMLTYKSDHIRARQEVLGTTISGGTLPKPEDAPESFRLLVRELRSLALELNHFLVSEKNFQINRKEA</sequence>
<dbReference type="PANTHER" id="PTHR20856">
    <property type="entry name" value="DNA-DIRECTED RNA POLYMERASE I SUBUNIT 2"/>
    <property type="match status" value="1"/>
</dbReference>
<dbReference type="InterPro" id="IPR007642">
    <property type="entry name" value="RNA_pol_Rpb2_2"/>
</dbReference>
<dbReference type="InterPro" id="IPR042107">
    <property type="entry name" value="DNA-dir_RNA_pol_bsu_ext_1_sf"/>
</dbReference>
<feature type="domain" description="DNA-directed RNA polymerase subunit 2 hybrid-binding" evidence="11">
    <location>
        <begin position="583"/>
        <end position="981"/>
    </location>
</feature>
<comment type="function">
    <text evidence="1 8 10">DNA-dependent RNA polymerase catalyzes the transcription of DNA into RNA using the four ribonucleoside triphosphates as substrates.</text>
</comment>
<dbReference type="Gene3D" id="2.40.270.10">
    <property type="entry name" value="DNA-directed RNA polymerase, subunit 2, domain 6"/>
    <property type="match status" value="2"/>
</dbReference>
<evidence type="ECO:0000313" key="15">
    <source>
        <dbReference type="EMBL" id="QQW51813.1"/>
    </source>
</evidence>
<comment type="subunit">
    <text evidence="8 10">In plastids the minimal PEP RNA polymerase catalytic core is composed of four subunits: alpha, beta, beta', and beta''. When a (nuclear-encoded) sigma factor is associated with the core the holoenzyme is formed, which can initiate transcription.</text>
</comment>
<evidence type="ECO:0000259" key="14">
    <source>
        <dbReference type="Pfam" id="PF04565"/>
    </source>
</evidence>
<dbReference type="GO" id="GO:0009507">
    <property type="term" value="C:chloroplast"/>
    <property type="evidence" value="ECO:0007669"/>
    <property type="project" value="UniProtKB-SubCell"/>
</dbReference>
<evidence type="ECO:0000256" key="8">
    <source>
        <dbReference type="HAMAP-Rule" id="MF_01321"/>
    </source>
</evidence>
<dbReference type="CDD" id="cd00653">
    <property type="entry name" value="RNA_pol_B_RPB2"/>
    <property type="match status" value="1"/>
</dbReference>
<dbReference type="Pfam" id="PF04565">
    <property type="entry name" value="RNA_pol_Rpb2_3"/>
    <property type="match status" value="1"/>
</dbReference>
<feature type="domain" description="RNA polymerase Rpb2" evidence="13">
    <location>
        <begin position="128"/>
        <end position="317"/>
    </location>
</feature>
<dbReference type="Gene3D" id="3.90.1100.10">
    <property type="match status" value="1"/>
</dbReference>
<dbReference type="InterPro" id="IPR007120">
    <property type="entry name" value="DNA-dir_RNAP_su2_dom"/>
</dbReference>
<dbReference type="InterPro" id="IPR014724">
    <property type="entry name" value="RNA_pol_RPB2_OB-fold"/>
</dbReference>
<dbReference type="HAMAP" id="MF_01321">
    <property type="entry name" value="RNApol_bact_RpoB"/>
    <property type="match status" value="1"/>
</dbReference>
<gene>
    <name evidence="8 15" type="primary">rpoB</name>
</gene>
<evidence type="ECO:0000256" key="2">
    <source>
        <dbReference type="ARBA" id="ARBA00006835"/>
    </source>
</evidence>
<dbReference type="Gene3D" id="3.90.1110.10">
    <property type="entry name" value="RNA polymerase Rpb2, domain 2"/>
    <property type="match status" value="1"/>
</dbReference>
<accession>A0A7U0KVC9</accession>
<dbReference type="Gene3D" id="2.40.50.150">
    <property type="match status" value="1"/>
</dbReference>
<dbReference type="EMBL" id="MT920559">
    <property type="protein sequence ID" value="QQW51813.1"/>
    <property type="molecule type" value="Genomic_DNA"/>
</dbReference>
<dbReference type="SUPFAM" id="SSF64484">
    <property type="entry name" value="beta and beta-prime subunits of DNA dependent RNA-polymerase"/>
    <property type="match status" value="1"/>
</dbReference>
<keyword evidence="5 8" id="KW-0548">Nucleotidyltransferase</keyword>
<dbReference type="PROSITE" id="PS01166">
    <property type="entry name" value="RNA_POL_BETA"/>
    <property type="match status" value="1"/>
</dbReference>
<evidence type="ECO:0000256" key="9">
    <source>
        <dbReference type="RuleBase" id="RU000434"/>
    </source>
</evidence>
<dbReference type="InterPro" id="IPR007645">
    <property type="entry name" value="RNA_pol_Rpb2_3"/>
</dbReference>
<keyword evidence="15" id="KW-0934">Plastid</keyword>
<name>A0A7U0KVC9_9MAGN</name>
<evidence type="ECO:0000259" key="11">
    <source>
        <dbReference type="Pfam" id="PF00562"/>
    </source>
</evidence>
<evidence type="ECO:0000256" key="4">
    <source>
        <dbReference type="ARBA" id="ARBA00022679"/>
    </source>
</evidence>
<dbReference type="Pfam" id="PF00562">
    <property type="entry name" value="RNA_pol_Rpb2_6"/>
    <property type="match status" value="1"/>
</dbReference>
<dbReference type="InterPro" id="IPR015712">
    <property type="entry name" value="DNA-dir_RNA_pol_su2"/>
</dbReference>
<keyword evidence="3 8" id="KW-0240">DNA-directed RNA polymerase</keyword>
<evidence type="ECO:0000256" key="6">
    <source>
        <dbReference type="ARBA" id="ARBA00023163"/>
    </source>
</evidence>
<dbReference type="RefSeq" id="YP_010153980.1">
    <property type="nucleotide sequence ID" value="NC_057183.1"/>
</dbReference>
<dbReference type="Gene3D" id="2.40.50.100">
    <property type="match status" value="1"/>
</dbReference>
<reference evidence="15" key="1">
    <citation type="journal article" date="2021" name="Front. Plant Sci.">
        <title>Comparative Chloroplast Genomics of Corydalis species (Papaveraceae): Evolutionary Perspectives on Their Unusual Large Scale Rearrangements.</title>
        <authorList>
            <person name="Xu X."/>
            <person name="Wang D."/>
        </authorList>
    </citation>
    <scope>NUCLEOTIDE SEQUENCE</scope>
</reference>
<comment type="catalytic activity">
    <reaction evidence="7 8 10">
        <text>RNA(n) + a ribonucleoside 5'-triphosphate = RNA(n+1) + diphosphate</text>
        <dbReference type="Rhea" id="RHEA:21248"/>
        <dbReference type="Rhea" id="RHEA-COMP:14527"/>
        <dbReference type="Rhea" id="RHEA-COMP:17342"/>
        <dbReference type="ChEBI" id="CHEBI:33019"/>
        <dbReference type="ChEBI" id="CHEBI:61557"/>
        <dbReference type="ChEBI" id="CHEBI:140395"/>
        <dbReference type="EC" id="2.7.7.6"/>
    </reaction>
</comment>
<dbReference type="Pfam" id="PF04561">
    <property type="entry name" value="RNA_pol_Rpb2_2"/>
    <property type="match status" value="1"/>
</dbReference>
<dbReference type="Gene3D" id="3.90.1800.10">
    <property type="entry name" value="RNA polymerase alpha subunit dimerisation domain"/>
    <property type="match status" value="1"/>
</dbReference>
<dbReference type="InterPro" id="IPR007121">
    <property type="entry name" value="RNA_pol_bsu_CS"/>
</dbReference>
<geneLocation type="chloroplast" evidence="15"/>
<comment type="similarity">
    <text evidence="2 8 9">Belongs to the RNA polymerase beta chain family.</text>
</comment>
<evidence type="ECO:0000259" key="13">
    <source>
        <dbReference type="Pfam" id="PF04561"/>
    </source>
</evidence>
<dbReference type="GO" id="GO:0003899">
    <property type="term" value="F:DNA-directed RNA polymerase activity"/>
    <property type="evidence" value="ECO:0007669"/>
    <property type="project" value="UniProtKB-UniRule"/>
</dbReference>
<evidence type="ECO:0000259" key="12">
    <source>
        <dbReference type="Pfam" id="PF04560"/>
    </source>
</evidence>
<proteinExistence type="inferred from homology"/>
<keyword evidence="6 8" id="KW-0804">Transcription</keyword>
<dbReference type="NCBIfam" id="NF001616">
    <property type="entry name" value="PRK00405.1"/>
    <property type="match status" value="1"/>
</dbReference>
<dbReference type="GO" id="GO:0032549">
    <property type="term" value="F:ribonucleoside binding"/>
    <property type="evidence" value="ECO:0007669"/>
    <property type="project" value="InterPro"/>
</dbReference>
<dbReference type="GeneID" id="67156185"/>
<dbReference type="AlphaFoldDB" id="A0A7U0KVC9"/>
<dbReference type="InterPro" id="IPR007641">
    <property type="entry name" value="RNA_pol_Rpb2_7"/>
</dbReference>